<dbReference type="SUPFAM" id="SSF48403">
    <property type="entry name" value="Ankyrin repeat"/>
    <property type="match status" value="1"/>
</dbReference>
<dbReference type="PANTHER" id="PTHR45854">
    <property type="entry name" value="ASAP FAMILY MEMBER"/>
    <property type="match status" value="1"/>
</dbReference>
<dbReference type="FunFam" id="2.30.30.40:FF:000012">
    <property type="entry name" value="Arf-GAP with SH3 domain, ANK repeat and PH domain-containing protein 2"/>
    <property type="match status" value="1"/>
</dbReference>
<reference evidence="21 22" key="1">
    <citation type="journal article" date="2009" name="Science">
        <title>Genome sequence, comparative analysis, and population genetics of the domestic horse.</title>
        <authorList>
            <consortium name="Broad Institute Genome Sequencing Platform"/>
            <consortium name="Broad Institute Whole Genome Assembly Team"/>
            <person name="Wade C.M."/>
            <person name="Giulotto E."/>
            <person name="Sigurdsson S."/>
            <person name="Zoli M."/>
            <person name="Gnerre S."/>
            <person name="Imsland F."/>
            <person name="Lear T.L."/>
            <person name="Adelson D.L."/>
            <person name="Bailey E."/>
            <person name="Bellone R.R."/>
            <person name="Bloecker H."/>
            <person name="Distl O."/>
            <person name="Edgar R.C."/>
            <person name="Garber M."/>
            <person name="Leeb T."/>
            <person name="Mauceli E."/>
            <person name="MacLeod J.N."/>
            <person name="Penedo M.C.T."/>
            <person name="Raison J.M."/>
            <person name="Sharpe T."/>
            <person name="Vogel J."/>
            <person name="Andersson L."/>
            <person name="Antczak D.F."/>
            <person name="Biagi T."/>
            <person name="Binns M.M."/>
            <person name="Chowdhary B.P."/>
            <person name="Coleman S.J."/>
            <person name="Della Valle G."/>
            <person name="Fryc S."/>
            <person name="Guerin G."/>
            <person name="Hasegawa T."/>
            <person name="Hill E.W."/>
            <person name="Jurka J."/>
            <person name="Kiialainen A."/>
            <person name="Lindgren G."/>
            <person name="Liu J."/>
            <person name="Magnani E."/>
            <person name="Mickelson J.R."/>
            <person name="Murray J."/>
            <person name="Nergadze S.G."/>
            <person name="Onofrio R."/>
            <person name="Pedroni S."/>
            <person name="Piras M.F."/>
            <person name="Raudsepp T."/>
            <person name="Rocchi M."/>
            <person name="Roeed K.H."/>
            <person name="Ryder O.A."/>
            <person name="Searle S."/>
            <person name="Skow L."/>
            <person name="Swinburne J.E."/>
            <person name="Syvaenen A.C."/>
            <person name="Tozaki T."/>
            <person name="Valberg S.J."/>
            <person name="Vaudin M."/>
            <person name="White J.R."/>
            <person name="Zody M.C."/>
            <person name="Lander E.S."/>
            <person name="Lindblad-Toh K."/>
        </authorList>
    </citation>
    <scope>NUCLEOTIDE SEQUENCE [LARGE SCALE GENOMIC DNA]</scope>
    <source>
        <strain evidence="21 22">Thoroughbred</strain>
    </source>
</reference>
<dbReference type="PANTHER" id="PTHR45854:SF4">
    <property type="entry name" value="ARF-GAP WITH SH3 DOMAIN, ANK REPEAT AND PH DOMAIN-CONTAINING PROTEIN 2"/>
    <property type="match status" value="1"/>
</dbReference>
<dbReference type="SUPFAM" id="SSF50044">
    <property type="entry name" value="SH3-domain"/>
    <property type="match status" value="1"/>
</dbReference>
<feature type="region of interest" description="Disordered" evidence="17">
    <location>
        <begin position="704"/>
        <end position="723"/>
    </location>
</feature>
<dbReference type="OrthoDB" id="435430at2759"/>
<dbReference type="InterPro" id="IPR038508">
    <property type="entry name" value="ArfGAP_dom_sf"/>
</dbReference>
<dbReference type="Pfam" id="PF16746">
    <property type="entry name" value="BAR_3"/>
    <property type="match status" value="1"/>
</dbReference>
<dbReference type="CDD" id="cd08849">
    <property type="entry name" value="ArfGap_ASAP2"/>
    <property type="match status" value="1"/>
</dbReference>
<keyword evidence="13" id="KW-0472">Membrane</keyword>
<keyword evidence="8" id="KW-0479">Metal-binding</keyword>
<dbReference type="AlphaFoldDB" id="F6WHN4"/>
<evidence type="ECO:0000256" key="12">
    <source>
        <dbReference type="ARBA" id="ARBA00023043"/>
    </source>
</evidence>
<dbReference type="HOGENOM" id="CLU_006942_0_0_1"/>
<dbReference type="GO" id="GO:0008270">
    <property type="term" value="F:zinc ion binding"/>
    <property type="evidence" value="ECO:0007669"/>
    <property type="project" value="UniProtKB-KW"/>
</dbReference>
<dbReference type="InterPro" id="IPR011993">
    <property type="entry name" value="PH-like_dom_sf"/>
</dbReference>
<dbReference type="PROSITE" id="PS50088">
    <property type="entry name" value="ANK_REPEAT"/>
    <property type="match status" value="1"/>
</dbReference>
<dbReference type="PROSITE" id="PS50297">
    <property type="entry name" value="ANK_REP_REGION"/>
    <property type="match status" value="1"/>
</dbReference>
<evidence type="ECO:0000256" key="6">
    <source>
        <dbReference type="ARBA" id="ARBA00022490"/>
    </source>
</evidence>
<dbReference type="InterPro" id="IPR001452">
    <property type="entry name" value="SH3_domain"/>
</dbReference>
<name>F6WHN4_HORSE</name>
<evidence type="ECO:0000313" key="23">
    <source>
        <dbReference type="VGNC" id="VGNC:15559"/>
    </source>
</evidence>
<evidence type="ECO:0000256" key="9">
    <source>
        <dbReference type="ARBA" id="ARBA00022737"/>
    </source>
</evidence>
<evidence type="ECO:0000259" key="19">
    <source>
        <dbReference type="PROSITE" id="PS50003"/>
    </source>
</evidence>
<feature type="compositionally biased region" description="Polar residues" evidence="17">
    <location>
        <begin position="815"/>
        <end position="826"/>
    </location>
</feature>
<dbReference type="PRINTS" id="PR00405">
    <property type="entry name" value="REVINTRACTNG"/>
</dbReference>
<keyword evidence="12 14" id="KW-0040">ANK repeat</keyword>
<dbReference type="VGNC" id="VGNC:15559">
    <property type="gene designation" value="ASAP2"/>
</dbReference>
<dbReference type="PROSITE" id="PS50003">
    <property type="entry name" value="PH_DOMAIN"/>
    <property type="match status" value="1"/>
</dbReference>
<dbReference type="GO" id="GO:0005794">
    <property type="term" value="C:Golgi apparatus"/>
    <property type="evidence" value="ECO:0007669"/>
    <property type="project" value="UniProtKB-SubCell"/>
</dbReference>
<feature type="region of interest" description="Disordered" evidence="17">
    <location>
        <begin position="290"/>
        <end position="316"/>
    </location>
</feature>
<dbReference type="InterPro" id="IPR004148">
    <property type="entry name" value="BAR_dom"/>
</dbReference>
<keyword evidence="11" id="KW-0333">Golgi apparatus</keyword>
<evidence type="ECO:0000256" key="14">
    <source>
        <dbReference type="PROSITE-ProRule" id="PRU00023"/>
    </source>
</evidence>
<dbReference type="CDD" id="cd13251">
    <property type="entry name" value="PH_ASAP"/>
    <property type="match status" value="1"/>
</dbReference>
<evidence type="ECO:0000313" key="22">
    <source>
        <dbReference type="Proteomes" id="UP000002281"/>
    </source>
</evidence>
<dbReference type="GO" id="GO:0005096">
    <property type="term" value="F:GTPase activator activity"/>
    <property type="evidence" value="ECO:0000318"/>
    <property type="project" value="GO_Central"/>
</dbReference>
<feature type="domain" description="PH" evidence="19">
    <location>
        <begin position="308"/>
        <end position="400"/>
    </location>
</feature>
<dbReference type="Gene3D" id="1.10.220.150">
    <property type="entry name" value="Arf GTPase activating protein"/>
    <property type="match status" value="1"/>
</dbReference>
<dbReference type="SMART" id="SM00105">
    <property type="entry name" value="ArfGap"/>
    <property type="match status" value="1"/>
</dbReference>
<dbReference type="SUPFAM" id="SSF103657">
    <property type="entry name" value="BAR/IMD domain-like"/>
    <property type="match status" value="1"/>
</dbReference>
<dbReference type="FunFam" id="1.25.40.20:FF:000006">
    <property type="entry name" value="Arf-GAP with SH3 domain, ANK repeat and PH domain-containing protein 2"/>
    <property type="match status" value="1"/>
</dbReference>
<keyword evidence="16" id="KW-0863">Zinc-finger</keyword>
<dbReference type="InterPro" id="IPR036770">
    <property type="entry name" value="Ankyrin_rpt-contain_sf"/>
</dbReference>
<dbReference type="Gene3D" id="2.30.29.30">
    <property type="entry name" value="Pleckstrin-homology domain (PH domain)/Phosphotyrosine-binding domain (PTB)"/>
    <property type="match status" value="1"/>
</dbReference>
<dbReference type="SMART" id="SM00233">
    <property type="entry name" value="PH"/>
    <property type="match status" value="1"/>
</dbReference>
<dbReference type="Gene3D" id="1.25.40.950">
    <property type="match status" value="1"/>
</dbReference>
<feature type="region of interest" description="Disordered" evidence="17">
    <location>
        <begin position="815"/>
        <end position="951"/>
    </location>
</feature>
<dbReference type="Bgee" id="ENSECAG00000024278">
    <property type="expression patterns" value="Expressed in trophectoderm and 23 other cell types or tissues"/>
</dbReference>
<gene>
    <name evidence="21 23" type="primary">ASAP2</name>
</gene>
<evidence type="ECO:0000256" key="8">
    <source>
        <dbReference type="ARBA" id="ARBA00022723"/>
    </source>
</evidence>
<dbReference type="InterPro" id="IPR027267">
    <property type="entry name" value="AH/BAR_dom_sf"/>
</dbReference>
<evidence type="ECO:0000256" key="17">
    <source>
        <dbReference type="SAM" id="MobiDB-lite"/>
    </source>
</evidence>
<evidence type="ECO:0000256" key="3">
    <source>
        <dbReference type="ARBA" id="ARBA00004555"/>
    </source>
</evidence>
<feature type="compositionally biased region" description="Polar residues" evidence="17">
    <location>
        <begin position="290"/>
        <end position="303"/>
    </location>
</feature>
<reference evidence="21" key="3">
    <citation type="submission" date="2025-09" db="UniProtKB">
        <authorList>
            <consortium name="Ensembl"/>
        </authorList>
    </citation>
    <scope>IDENTIFICATION</scope>
    <source>
        <strain evidence="21">Thoroughbred</strain>
    </source>
</reference>
<dbReference type="SMART" id="SM00248">
    <property type="entry name" value="ANK"/>
    <property type="match status" value="3"/>
</dbReference>
<dbReference type="InterPro" id="IPR043593">
    <property type="entry name" value="ASAP"/>
</dbReference>
<keyword evidence="4 15" id="KW-0728">SH3 domain</keyword>
<dbReference type="Pfam" id="PF00169">
    <property type="entry name" value="PH"/>
    <property type="match status" value="1"/>
</dbReference>
<protein>
    <submittedName>
        <fullName evidence="21">ArfGAP with SH3 domain, ankyrin repeat and PH domain 2</fullName>
    </submittedName>
</protein>
<evidence type="ECO:0000256" key="7">
    <source>
        <dbReference type="ARBA" id="ARBA00022553"/>
    </source>
</evidence>
<dbReference type="Gene3D" id="1.25.40.20">
    <property type="entry name" value="Ankyrin repeat-containing domain"/>
    <property type="match status" value="1"/>
</dbReference>
<dbReference type="Ensembl" id="ENSECAT00000026291.4">
    <property type="protein sequence ID" value="ENSECAP00000021922.4"/>
    <property type="gene ID" value="ENSECAG00000024278.4"/>
</dbReference>
<dbReference type="GeneTree" id="ENSGT00940000155623"/>
<evidence type="ECO:0000256" key="1">
    <source>
        <dbReference type="ARBA" id="ARBA00004370"/>
    </source>
</evidence>
<dbReference type="SUPFAM" id="SSF50729">
    <property type="entry name" value="PH domain-like"/>
    <property type="match status" value="1"/>
</dbReference>
<keyword evidence="10" id="KW-0862">Zinc</keyword>
<dbReference type="PROSITE" id="PS50002">
    <property type="entry name" value="SH3"/>
    <property type="match status" value="1"/>
</dbReference>
<keyword evidence="6" id="KW-0963">Cytoplasm</keyword>
<evidence type="ECO:0000313" key="21">
    <source>
        <dbReference type="Ensembl" id="ENSECAP00000021922.4"/>
    </source>
</evidence>
<evidence type="ECO:0000256" key="16">
    <source>
        <dbReference type="PROSITE-ProRule" id="PRU00288"/>
    </source>
</evidence>
<dbReference type="CDD" id="cd11966">
    <property type="entry name" value="SH3_ASAP2"/>
    <property type="match status" value="1"/>
</dbReference>
<dbReference type="SMART" id="SM00326">
    <property type="entry name" value="SH3"/>
    <property type="match status" value="1"/>
</dbReference>
<evidence type="ECO:0000256" key="13">
    <source>
        <dbReference type="ARBA" id="ARBA00023136"/>
    </source>
</evidence>
<proteinExistence type="predicted"/>
<dbReference type="SUPFAM" id="SSF57863">
    <property type="entry name" value="ArfGap/RecO-like zinc finger"/>
    <property type="match status" value="1"/>
</dbReference>
<dbReference type="Pfam" id="PF01412">
    <property type="entry name" value="ArfGap"/>
    <property type="match status" value="1"/>
</dbReference>
<feature type="repeat" description="ANK" evidence="14">
    <location>
        <begin position="623"/>
        <end position="655"/>
    </location>
</feature>
<dbReference type="FunFam" id="2.30.29.30:FF:000012">
    <property type="entry name" value="Arf-GAP with SH3 domain, ANK repeat and PH domain-containing protein 2"/>
    <property type="match status" value="1"/>
</dbReference>
<dbReference type="Pfam" id="PF12796">
    <property type="entry name" value="Ank_2"/>
    <property type="match status" value="1"/>
</dbReference>
<feature type="compositionally biased region" description="Low complexity" evidence="17">
    <location>
        <begin position="855"/>
        <end position="867"/>
    </location>
</feature>
<dbReference type="Proteomes" id="UP000002281">
    <property type="component" value="Chromosome 15"/>
</dbReference>
<dbReference type="InterPro" id="IPR002110">
    <property type="entry name" value="Ankyrin_rpt"/>
</dbReference>
<evidence type="ECO:0000259" key="18">
    <source>
        <dbReference type="PROSITE" id="PS50002"/>
    </source>
</evidence>
<dbReference type="InterPro" id="IPR035677">
    <property type="entry name" value="ASAP2_SH3"/>
</dbReference>
<dbReference type="InterPro" id="IPR036028">
    <property type="entry name" value="SH3-like_dom_sf"/>
</dbReference>
<keyword evidence="9" id="KW-0677">Repeat</keyword>
<feature type="domain" description="Arf-GAP" evidence="20">
    <location>
        <begin position="424"/>
        <end position="546"/>
    </location>
</feature>
<dbReference type="FunFam" id="1.20.1270.60:FF:000004">
    <property type="entry name" value="Arf-GAP with SH3 domain, ANK repeat and PH domain-containing protein 1"/>
    <property type="match status" value="1"/>
</dbReference>
<dbReference type="InterPro" id="IPR001849">
    <property type="entry name" value="PH_domain"/>
</dbReference>
<feature type="region of interest" description="Disordered" evidence="17">
    <location>
        <begin position="767"/>
        <end position="794"/>
    </location>
</feature>
<dbReference type="InterPro" id="IPR001164">
    <property type="entry name" value="ArfGAP_dom"/>
</dbReference>
<organism evidence="21 22">
    <name type="scientific">Equus caballus</name>
    <name type="common">Horse</name>
    <dbReference type="NCBI Taxonomy" id="9796"/>
    <lineage>
        <taxon>Eukaryota</taxon>
        <taxon>Metazoa</taxon>
        <taxon>Chordata</taxon>
        <taxon>Craniata</taxon>
        <taxon>Vertebrata</taxon>
        <taxon>Euteleostomi</taxon>
        <taxon>Mammalia</taxon>
        <taxon>Eutheria</taxon>
        <taxon>Laurasiatheria</taxon>
        <taxon>Perissodactyla</taxon>
        <taxon>Equidae</taxon>
        <taxon>Equus</taxon>
    </lineage>
</organism>
<dbReference type="FunFam" id="1.25.40.950:FF:000001">
    <property type="entry name" value="Arf-GAP with SH3 domain, ANK repeat and PH domain-containing protein 1"/>
    <property type="match status" value="1"/>
</dbReference>
<dbReference type="PROSITE" id="PS50115">
    <property type="entry name" value="ARFGAP"/>
    <property type="match status" value="1"/>
</dbReference>
<evidence type="ECO:0000256" key="5">
    <source>
        <dbReference type="ARBA" id="ARBA00022468"/>
    </source>
</evidence>
<evidence type="ECO:0000256" key="10">
    <source>
        <dbReference type="ARBA" id="ARBA00022833"/>
    </source>
</evidence>
<comment type="subcellular location">
    <subcellularLocation>
        <location evidence="2">Cytoplasm</location>
    </subcellularLocation>
    <subcellularLocation>
        <location evidence="3">Golgi apparatus</location>
    </subcellularLocation>
    <subcellularLocation>
        <location evidence="1">Membrane</location>
    </subcellularLocation>
</comment>
<keyword evidence="22" id="KW-1185">Reference proteome</keyword>
<evidence type="ECO:0000256" key="15">
    <source>
        <dbReference type="PROSITE-ProRule" id="PRU00192"/>
    </source>
</evidence>
<reference evidence="21" key="2">
    <citation type="submission" date="2025-08" db="UniProtKB">
        <authorList>
            <consortium name="Ensembl"/>
        </authorList>
    </citation>
    <scope>IDENTIFICATION</scope>
    <source>
        <strain evidence="21">Thoroughbred</strain>
    </source>
</reference>
<dbReference type="GO" id="GO:0005886">
    <property type="term" value="C:plasma membrane"/>
    <property type="evidence" value="ECO:0007669"/>
    <property type="project" value="Ensembl"/>
</dbReference>
<accession>F6WHN4</accession>
<dbReference type="InterPro" id="IPR037278">
    <property type="entry name" value="ARFGAP/RecO"/>
</dbReference>
<feature type="domain" description="SH3" evidence="18">
    <location>
        <begin position="949"/>
        <end position="1011"/>
    </location>
</feature>
<feature type="compositionally biased region" description="Pro residues" evidence="17">
    <location>
        <begin position="868"/>
        <end position="895"/>
    </location>
</feature>
<dbReference type="GO" id="GO:0005829">
    <property type="term" value="C:cytosol"/>
    <property type="evidence" value="ECO:0007669"/>
    <property type="project" value="Ensembl"/>
</dbReference>
<dbReference type="InterPro" id="IPR037844">
    <property type="entry name" value="PH_ASAP"/>
</dbReference>
<sequence length="1011" mass="112157">MPDQISVSEFVAETHEDYKAPTASSFTTRTAQCRNTVAAIEEALDVDRMVLYKMKKSVKAINISGLAHVENEEQYTQALEKFGGNCVCRDDPDLGSAFLKFSVFTKELTALFKNLIQNMNNIISFPLDSLLKGDLKGVKGDLKKPFDKAWKDYETKITKIEKEKKEHAKLHGMIRTEISGAEIAEEMEKERRLFQLQMCEYLLKVNEIKIKKGVDLLQNLIKYFHAQCNFFQDGLKAVESLKPSIETLSTDLHTIKQAQDEERRQLIQLRDILKSALQVEQKESRRDLQIRQSTAYSLHQPQGNKEHGTERNGNLYKKSDGIRKVWQKRKCSVKNGFLTISHGTANRPPAKLNLLTCQVKTNPEEKKCFDLISHDRTYHFQAEDEQECHIWMSVLQNSKEEALNNAFKGDDNTGENNIVQELTKEIISEVQRMTGNDVCCDCGAPDPTWLSTNLGILTCIECSGIHRELGVHYSRMQSLTLDVLGTSELLLAKNIGNAGFNEIMECCLPAEDSVKPSPGSDMNARKDYITAKYIERKYARKKHADNTAKLHSLCEAVKTRDIFGLLQAYADGVDLTEKIPLANGHEPDETALHLAVRSVDRTSLHIVDFLVQNSGNLDKQTGKGSTALHYCCLTDNAECLKLLLRGKASIEIANESGETPLDIAKRLRHEHCEELLTQALSGRFNSHVHVEYEWRLLHEDLDESDDDMDEKLQPSPSRREDRPISFYQLGSNQLQSNAASLARDAASLAKDKQRSFAPSILQNETYGAILSGSPPPTQPAAPSTASAPPLPPRNIAKVQTASSANALWKTNSVSVDGVSRQRSSSDPPAVHPPLPPLRVTSTNPLAPTPPPPVAKTPSVIEALSQQSKPPPSGGPLSKAPPPLPPQPPSRPPQKRPAPGADKSTTLTNKGQPRGPAVDLSATEALGPLSNTMAMQPPAPMPRKSQTTKLKPKRVKALYNCVADNPDELTFSEGDVIIVDGEEDQEWWIGHIDGDPSRKGAFPVSFVHFIVD</sequence>
<dbReference type="Gene3D" id="1.20.1270.60">
    <property type="entry name" value="Arfaptin homology (AH) domain/BAR domain"/>
    <property type="match status" value="1"/>
</dbReference>
<evidence type="ECO:0000256" key="2">
    <source>
        <dbReference type="ARBA" id="ARBA00004496"/>
    </source>
</evidence>
<keyword evidence="7" id="KW-0597">Phosphoprotein</keyword>
<dbReference type="Gene3D" id="2.30.30.40">
    <property type="entry name" value="SH3 Domains"/>
    <property type="match status" value="1"/>
</dbReference>
<dbReference type="Pfam" id="PF14604">
    <property type="entry name" value="SH3_9"/>
    <property type="match status" value="1"/>
</dbReference>
<evidence type="ECO:0000256" key="4">
    <source>
        <dbReference type="ARBA" id="ARBA00022443"/>
    </source>
</evidence>
<keyword evidence="5" id="KW-0343">GTPase activation</keyword>
<evidence type="ECO:0000256" key="11">
    <source>
        <dbReference type="ARBA" id="ARBA00023034"/>
    </source>
</evidence>
<evidence type="ECO:0000259" key="20">
    <source>
        <dbReference type="PROSITE" id="PS50115"/>
    </source>
</evidence>
<dbReference type="FunFam" id="1.10.220.150:FF:000002">
    <property type="entry name" value="arf-GAP with SH3 domain, ANK repeat and PH domain-containing protein 1"/>
    <property type="match status" value="1"/>
</dbReference>